<reference evidence="3" key="1">
    <citation type="journal article" date="2019" name="Int. J. Syst. Evol. Microbiol.">
        <title>The Global Catalogue of Microorganisms (GCM) 10K type strain sequencing project: providing services to taxonomists for standard genome sequencing and annotation.</title>
        <authorList>
            <consortium name="The Broad Institute Genomics Platform"/>
            <consortium name="The Broad Institute Genome Sequencing Center for Infectious Disease"/>
            <person name="Wu L."/>
            <person name="Ma J."/>
        </authorList>
    </citation>
    <scope>NUCLEOTIDE SEQUENCE [LARGE SCALE GENOMIC DNA]</scope>
    <source>
        <strain evidence="3">JCM 17925</strain>
    </source>
</reference>
<evidence type="ECO:0000256" key="1">
    <source>
        <dbReference type="SAM" id="SignalP"/>
    </source>
</evidence>
<gene>
    <name evidence="2" type="ORF">GCM10023187_15280</name>
</gene>
<keyword evidence="1" id="KW-0732">Signal</keyword>
<evidence type="ECO:0000313" key="3">
    <source>
        <dbReference type="Proteomes" id="UP001500936"/>
    </source>
</evidence>
<dbReference type="RefSeq" id="WP_345265595.1">
    <property type="nucleotide sequence ID" value="NZ_BAABHB010000002.1"/>
</dbReference>
<name>A0ABP8K7I7_9BACT</name>
<keyword evidence="3" id="KW-1185">Reference proteome</keyword>
<accession>A0ABP8K7I7</accession>
<proteinExistence type="predicted"/>
<comment type="caution">
    <text evidence="2">The sequence shown here is derived from an EMBL/GenBank/DDBJ whole genome shotgun (WGS) entry which is preliminary data.</text>
</comment>
<dbReference type="EMBL" id="BAABHB010000002">
    <property type="protein sequence ID" value="GAA4401269.1"/>
    <property type="molecule type" value="Genomic_DNA"/>
</dbReference>
<protein>
    <submittedName>
        <fullName evidence="2">Uncharacterized protein</fullName>
    </submittedName>
</protein>
<feature type="chain" id="PRO_5045668667" evidence="1">
    <location>
        <begin position="19"/>
        <end position="220"/>
    </location>
</feature>
<feature type="signal peptide" evidence="1">
    <location>
        <begin position="1"/>
        <end position="18"/>
    </location>
</feature>
<organism evidence="2 3">
    <name type="scientific">Nibrella viscosa</name>
    <dbReference type="NCBI Taxonomy" id="1084524"/>
    <lineage>
        <taxon>Bacteria</taxon>
        <taxon>Pseudomonadati</taxon>
        <taxon>Bacteroidota</taxon>
        <taxon>Cytophagia</taxon>
        <taxon>Cytophagales</taxon>
        <taxon>Spirosomataceae</taxon>
        <taxon>Nibrella</taxon>
    </lineage>
</organism>
<dbReference type="Proteomes" id="UP001500936">
    <property type="component" value="Unassembled WGS sequence"/>
</dbReference>
<sequence>MKLVALLTGLLTGTAAFAQYQPLGAISFWTEGYVVTLENDTIRGQVRVGTLVNDSPMGIVVRTDDNKKINVKGNQVKLLAQKIPEYAYATGSIPRSRKMVVFERVANPRRNNKEMLIERLTVPGGRMVLYFDASGWKSSKGFSFGDFTIETLPKDLSYIVLKSDGSTTVVKRGNFDEAHETLFGDCAEFVRRYPAATRRDWSRFGDMVDAYNQSCFVAIN</sequence>
<evidence type="ECO:0000313" key="2">
    <source>
        <dbReference type="EMBL" id="GAA4401269.1"/>
    </source>
</evidence>